<organism evidence="2 3">
    <name type="scientific">Crateriforma conspicua</name>
    <dbReference type="NCBI Taxonomy" id="2527996"/>
    <lineage>
        <taxon>Bacteria</taxon>
        <taxon>Pseudomonadati</taxon>
        <taxon>Planctomycetota</taxon>
        <taxon>Planctomycetia</taxon>
        <taxon>Planctomycetales</taxon>
        <taxon>Planctomycetaceae</taxon>
        <taxon>Crateriforma</taxon>
    </lineage>
</organism>
<dbReference type="GO" id="GO:0006313">
    <property type="term" value="P:DNA transposition"/>
    <property type="evidence" value="ECO:0007669"/>
    <property type="project" value="InterPro"/>
</dbReference>
<dbReference type="InterPro" id="IPR036515">
    <property type="entry name" value="Transposase_17_sf"/>
</dbReference>
<comment type="caution">
    <text evidence="2">The sequence shown here is derived from an EMBL/GenBank/DDBJ whole genome shotgun (WGS) entry which is preliminary data.</text>
</comment>
<reference evidence="2 3" key="1">
    <citation type="submission" date="2019-02" db="EMBL/GenBank/DDBJ databases">
        <title>Deep-cultivation of Planctomycetes and their phenomic and genomic characterization uncovers novel biology.</title>
        <authorList>
            <person name="Wiegand S."/>
            <person name="Jogler M."/>
            <person name="Boedeker C."/>
            <person name="Pinto D."/>
            <person name="Vollmers J."/>
            <person name="Rivas-Marin E."/>
            <person name="Kohn T."/>
            <person name="Peeters S.H."/>
            <person name="Heuer A."/>
            <person name="Rast P."/>
            <person name="Oberbeckmann S."/>
            <person name="Bunk B."/>
            <person name="Jeske O."/>
            <person name="Meyerdierks A."/>
            <person name="Storesund J.E."/>
            <person name="Kallscheuer N."/>
            <person name="Luecker S."/>
            <person name="Lage O.M."/>
            <person name="Pohl T."/>
            <person name="Merkel B.J."/>
            <person name="Hornburger P."/>
            <person name="Mueller R.-W."/>
            <person name="Bruemmer F."/>
            <person name="Labrenz M."/>
            <person name="Spormann A.M."/>
            <person name="Op Den Camp H."/>
            <person name="Overmann J."/>
            <person name="Amann R."/>
            <person name="Jetten M.S.M."/>
            <person name="Mascher T."/>
            <person name="Medema M.H."/>
            <person name="Devos D.P."/>
            <person name="Kaster A.-K."/>
            <person name="Ovreas L."/>
            <person name="Rohde M."/>
            <person name="Galperin M.Y."/>
            <person name="Jogler C."/>
        </authorList>
    </citation>
    <scope>NUCLEOTIDE SEQUENCE [LARGE SCALE GENOMIC DNA]</scope>
    <source>
        <strain evidence="2 3">V7</strain>
    </source>
</reference>
<dbReference type="SUPFAM" id="SSF143422">
    <property type="entry name" value="Transposase IS200-like"/>
    <property type="match status" value="1"/>
</dbReference>
<sequence>MNDPIAFFITIANYGTWLPGDERGWVEYQRGWKLPCRPLELEALARMSEEACILNSGQRELVESQIAETCEHREWILHAQNCRSNHLHAVIGAFETAPKKVRQDLKAWCTRRLKRETNSGRENWWAERGSIRWVFTEEELERVIEYVNDAQDRKHLEIKPDQ</sequence>
<dbReference type="InterPro" id="IPR002686">
    <property type="entry name" value="Transposase_17"/>
</dbReference>
<accession>A0A5C6FUM6</accession>
<dbReference type="RefSeq" id="WP_197136823.1">
    <property type="nucleotide sequence ID" value="NZ_SJPZ01000001.1"/>
</dbReference>
<dbReference type="GO" id="GO:0003677">
    <property type="term" value="F:DNA binding"/>
    <property type="evidence" value="ECO:0007669"/>
    <property type="project" value="InterPro"/>
</dbReference>
<gene>
    <name evidence="2" type="ORF">V7x_22570</name>
</gene>
<dbReference type="Proteomes" id="UP000316476">
    <property type="component" value="Unassembled WGS sequence"/>
</dbReference>
<dbReference type="Gene3D" id="3.30.70.1290">
    <property type="entry name" value="Transposase IS200-like"/>
    <property type="match status" value="1"/>
</dbReference>
<dbReference type="Pfam" id="PF01797">
    <property type="entry name" value="Y1_Tnp"/>
    <property type="match status" value="1"/>
</dbReference>
<evidence type="ECO:0000313" key="3">
    <source>
        <dbReference type="Proteomes" id="UP000316476"/>
    </source>
</evidence>
<protein>
    <submittedName>
        <fullName evidence="2">Transposase IS200 like protein</fullName>
    </submittedName>
</protein>
<evidence type="ECO:0000259" key="1">
    <source>
        <dbReference type="Pfam" id="PF01797"/>
    </source>
</evidence>
<dbReference type="EMBL" id="SJPZ01000001">
    <property type="protein sequence ID" value="TWU66687.1"/>
    <property type="molecule type" value="Genomic_DNA"/>
</dbReference>
<feature type="domain" description="Transposase IS200-like" evidence="1">
    <location>
        <begin position="53"/>
        <end position="147"/>
    </location>
</feature>
<name>A0A5C6FUM6_9PLAN</name>
<proteinExistence type="predicted"/>
<dbReference type="AlphaFoldDB" id="A0A5C6FUM6"/>
<dbReference type="GO" id="GO:0004803">
    <property type="term" value="F:transposase activity"/>
    <property type="evidence" value="ECO:0007669"/>
    <property type="project" value="InterPro"/>
</dbReference>
<evidence type="ECO:0000313" key="2">
    <source>
        <dbReference type="EMBL" id="TWU66687.1"/>
    </source>
</evidence>